<dbReference type="PROSITE" id="PS51719">
    <property type="entry name" value="G_SEPTIN"/>
    <property type="match status" value="1"/>
</dbReference>
<evidence type="ECO:0000256" key="4">
    <source>
        <dbReference type="RuleBase" id="RU004560"/>
    </source>
</evidence>
<dbReference type="Pfam" id="PF00735">
    <property type="entry name" value="Septin"/>
    <property type="match status" value="1"/>
</dbReference>
<evidence type="ECO:0000256" key="5">
    <source>
        <dbReference type="SAM" id="Coils"/>
    </source>
</evidence>
<dbReference type="GO" id="GO:0005525">
    <property type="term" value="F:GTP binding"/>
    <property type="evidence" value="ECO:0007669"/>
    <property type="project" value="UniProtKB-UniRule"/>
</dbReference>
<evidence type="ECO:0000256" key="1">
    <source>
        <dbReference type="ARBA" id="ARBA00022741"/>
    </source>
</evidence>
<dbReference type="CDD" id="cd01850">
    <property type="entry name" value="CDC_Septin"/>
    <property type="match status" value="1"/>
</dbReference>
<organism evidence="7 8">
    <name type="scientific">Oedothorax gibbosus</name>
    <dbReference type="NCBI Taxonomy" id="931172"/>
    <lineage>
        <taxon>Eukaryota</taxon>
        <taxon>Metazoa</taxon>
        <taxon>Ecdysozoa</taxon>
        <taxon>Arthropoda</taxon>
        <taxon>Chelicerata</taxon>
        <taxon>Arachnida</taxon>
        <taxon>Araneae</taxon>
        <taxon>Araneomorphae</taxon>
        <taxon>Entelegynae</taxon>
        <taxon>Araneoidea</taxon>
        <taxon>Linyphiidae</taxon>
        <taxon>Erigoninae</taxon>
        <taxon>Oedothorax</taxon>
    </lineage>
</organism>
<comment type="similarity">
    <text evidence="3 4">Belongs to the TRAFAC class TrmE-Era-EngA-EngB-Septin-like GTPase superfamily. Septin GTPase family.</text>
</comment>
<proteinExistence type="inferred from homology"/>
<dbReference type="EMBL" id="JAFNEN010000600">
    <property type="protein sequence ID" value="KAG8179831.1"/>
    <property type="molecule type" value="Genomic_DNA"/>
</dbReference>
<dbReference type="Proteomes" id="UP000827092">
    <property type="component" value="Unassembled WGS sequence"/>
</dbReference>
<evidence type="ECO:0000256" key="2">
    <source>
        <dbReference type="ARBA" id="ARBA00023134"/>
    </source>
</evidence>
<name>A0AAV6U878_9ARAC</name>
<feature type="coiled-coil region" evidence="5">
    <location>
        <begin position="338"/>
        <end position="394"/>
    </location>
</feature>
<keyword evidence="1 4" id="KW-0547">Nucleotide-binding</keyword>
<reference evidence="7 8" key="1">
    <citation type="journal article" date="2022" name="Nat. Ecol. Evol.">
        <title>A masculinizing supergene underlies an exaggerated male reproductive morph in a spider.</title>
        <authorList>
            <person name="Hendrickx F."/>
            <person name="De Corte Z."/>
            <person name="Sonet G."/>
            <person name="Van Belleghem S.M."/>
            <person name="Kostlbacher S."/>
            <person name="Vangestel C."/>
        </authorList>
    </citation>
    <scope>NUCLEOTIDE SEQUENCE [LARGE SCALE GENOMIC DNA]</scope>
    <source>
        <strain evidence="7">W744_W776</strain>
    </source>
</reference>
<dbReference type="InterPro" id="IPR030379">
    <property type="entry name" value="G_SEPTIN_dom"/>
</dbReference>
<dbReference type="InterPro" id="IPR027417">
    <property type="entry name" value="P-loop_NTPase"/>
</dbReference>
<evidence type="ECO:0000313" key="8">
    <source>
        <dbReference type="Proteomes" id="UP000827092"/>
    </source>
</evidence>
<keyword evidence="2 4" id="KW-0342">GTP-binding</keyword>
<protein>
    <recommendedName>
        <fullName evidence="3">Septin</fullName>
    </recommendedName>
</protein>
<keyword evidence="5" id="KW-0175">Coiled coil</keyword>
<dbReference type="PANTHER" id="PTHR18884">
    <property type="entry name" value="SEPTIN"/>
    <property type="match status" value="1"/>
</dbReference>
<gene>
    <name evidence="7" type="ORF">JTE90_020814</name>
</gene>
<evidence type="ECO:0000313" key="7">
    <source>
        <dbReference type="EMBL" id="KAG8179831.1"/>
    </source>
</evidence>
<evidence type="ECO:0000259" key="6">
    <source>
        <dbReference type="PROSITE" id="PS51719"/>
    </source>
</evidence>
<feature type="domain" description="Septin-type G" evidence="6">
    <location>
        <begin position="45"/>
        <end position="314"/>
    </location>
</feature>
<keyword evidence="8" id="KW-1185">Reference proteome</keyword>
<dbReference type="InterPro" id="IPR016491">
    <property type="entry name" value="Septin"/>
</dbReference>
<evidence type="ECO:0000256" key="3">
    <source>
        <dbReference type="PIRNR" id="PIRNR006698"/>
    </source>
</evidence>
<dbReference type="PIRSF" id="PIRSF006698">
    <property type="entry name" value="Septin"/>
    <property type="match status" value="1"/>
</dbReference>
<comment type="caution">
    <text evidence="7">The sequence shown here is derived from an EMBL/GenBank/DDBJ whole genome shotgun (WGS) entry which is preliminary data.</text>
</comment>
<dbReference type="SUPFAM" id="SSF52540">
    <property type="entry name" value="P-loop containing nucleoside triphosphate hydrolases"/>
    <property type="match status" value="1"/>
</dbReference>
<sequence>MIKEIGKATTPKNTKKDQQVREFVLKNHVGLEDLPYQIVKQHLAQGFNFNIMCIGETGIGKSTLISSLFDLKFDSLDTKENVHSHRNVMLRSEEYNLQEKGVNLDLTVVETVGYGDQIQREGSYEPIISYIDSQFDKYLEEELNPRRQLALIKDTRIQVCLFFICPTGHKLKSLDLLCLKQLGGKVNVIPIIAKADTLSKDELQAYKSNIRMELEKENIQIYRFPTDDESLVENNSTLNAMIPFAVVGSNDLVVRDGKLVRGRNYPWGIVHVKDENHSDTSSLLKGIIDNNMMDLKEQTHFKHYENYRKELLSAIEQSSGNGMDVWNFRSDEVRKEFQRQEEKLMQDFVEKAKRFEREMVHQEKTMKDKYERMEQNALEEKIKLEEESRQLDLEIELFRMKGKEKKFAKGDVCDTMH</sequence>
<accession>A0AAV6U878</accession>
<dbReference type="AlphaFoldDB" id="A0AAV6U878"/>
<dbReference type="Gene3D" id="3.40.50.300">
    <property type="entry name" value="P-loop containing nucleotide triphosphate hydrolases"/>
    <property type="match status" value="1"/>
</dbReference>